<evidence type="ECO:0000256" key="5">
    <source>
        <dbReference type="ARBA" id="ARBA00038359"/>
    </source>
</evidence>
<feature type="transmembrane region" description="Helical" evidence="7">
    <location>
        <begin position="139"/>
        <end position="159"/>
    </location>
</feature>
<evidence type="ECO:0000313" key="9">
    <source>
        <dbReference type="EMBL" id="KAL2071836.1"/>
    </source>
</evidence>
<evidence type="ECO:0000256" key="1">
    <source>
        <dbReference type="ARBA" id="ARBA00004141"/>
    </source>
</evidence>
<dbReference type="Proteomes" id="UP001595075">
    <property type="component" value="Unassembled WGS sequence"/>
</dbReference>
<feature type="transmembrane region" description="Helical" evidence="7">
    <location>
        <begin position="16"/>
        <end position="36"/>
    </location>
</feature>
<dbReference type="InterPro" id="IPR049326">
    <property type="entry name" value="Rhodopsin_dom_fungi"/>
</dbReference>
<sequence length="367" mass="41013">MAASGNLPGESNALQVQIPCIVFFILAPVFVAIRIWSRVHMRAGLKWDDWTIIVSFTFWIAQGFYKLTINLTKASILLLYLRIFVQKPFRIACKVMLAIILTYMVATWFATIFQCTPIARAWNKTIPGTCIDLTKNWYANAGFSIATDLIILVLPMPILYTSRLPPNQKRALMFVFALGAFVVVTSIFRMQTLDFSTKTPDMTYDILSSLWTMIEPNVGIICACLPMCRLPLTLIFPNVFPPKIIDTTSYASGPRSNNGTYGHAGTAKNEWVPSRGGGNEERAINLTSVSRGTGDDNSEEFIMHDKETTVGIADARGIHKVTDYMVTYEDDDTNTIGRDSFHAAAMEQSIKLPQARQYEATMAELSE</sequence>
<evidence type="ECO:0000313" key="10">
    <source>
        <dbReference type="Proteomes" id="UP001595075"/>
    </source>
</evidence>
<evidence type="ECO:0000259" key="8">
    <source>
        <dbReference type="Pfam" id="PF20684"/>
    </source>
</evidence>
<feature type="domain" description="Rhodopsin" evidence="8">
    <location>
        <begin position="57"/>
        <end position="232"/>
    </location>
</feature>
<dbReference type="InterPro" id="IPR052337">
    <property type="entry name" value="SAT4-like"/>
</dbReference>
<dbReference type="Pfam" id="PF20684">
    <property type="entry name" value="Fung_rhodopsin"/>
    <property type="match status" value="1"/>
</dbReference>
<keyword evidence="4 7" id="KW-0472">Membrane</keyword>
<feature type="transmembrane region" description="Helical" evidence="7">
    <location>
        <begin position="171"/>
        <end position="190"/>
    </location>
</feature>
<protein>
    <recommendedName>
        <fullName evidence="8">Rhodopsin domain-containing protein</fullName>
    </recommendedName>
</protein>
<proteinExistence type="inferred from homology"/>
<reference evidence="9 10" key="1">
    <citation type="journal article" date="2024" name="Commun. Biol.">
        <title>Comparative genomic analysis of thermophilic fungi reveals convergent evolutionary adaptations and gene losses.</title>
        <authorList>
            <person name="Steindorff A.S."/>
            <person name="Aguilar-Pontes M.V."/>
            <person name="Robinson A.J."/>
            <person name="Andreopoulos B."/>
            <person name="LaButti K."/>
            <person name="Kuo A."/>
            <person name="Mondo S."/>
            <person name="Riley R."/>
            <person name="Otillar R."/>
            <person name="Haridas S."/>
            <person name="Lipzen A."/>
            <person name="Grimwood J."/>
            <person name="Schmutz J."/>
            <person name="Clum A."/>
            <person name="Reid I.D."/>
            <person name="Moisan M.C."/>
            <person name="Butler G."/>
            <person name="Nguyen T.T.M."/>
            <person name="Dewar K."/>
            <person name="Conant G."/>
            <person name="Drula E."/>
            <person name="Henrissat B."/>
            <person name="Hansel C."/>
            <person name="Singer S."/>
            <person name="Hutchinson M.I."/>
            <person name="de Vries R.P."/>
            <person name="Natvig D.O."/>
            <person name="Powell A.J."/>
            <person name="Tsang A."/>
            <person name="Grigoriev I.V."/>
        </authorList>
    </citation>
    <scope>NUCLEOTIDE SEQUENCE [LARGE SCALE GENOMIC DNA]</scope>
    <source>
        <strain evidence="9 10">CBS 494.80</strain>
    </source>
</reference>
<evidence type="ECO:0000256" key="7">
    <source>
        <dbReference type="SAM" id="Phobius"/>
    </source>
</evidence>
<evidence type="ECO:0000256" key="2">
    <source>
        <dbReference type="ARBA" id="ARBA00022692"/>
    </source>
</evidence>
<name>A0ABR4CRK2_9HELO</name>
<feature type="transmembrane region" description="Helical" evidence="7">
    <location>
        <begin position="43"/>
        <end position="61"/>
    </location>
</feature>
<dbReference type="PANTHER" id="PTHR33048">
    <property type="entry name" value="PTH11-LIKE INTEGRAL MEMBRANE PROTEIN (AFU_ORTHOLOGUE AFUA_5G11245)"/>
    <property type="match status" value="1"/>
</dbReference>
<evidence type="ECO:0000256" key="3">
    <source>
        <dbReference type="ARBA" id="ARBA00022989"/>
    </source>
</evidence>
<comment type="subcellular location">
    <subcellularLocation>
        <location evidence="1">Membrane</location>
        <topology evidence="1">Multi-pass membrane protein</topology>
    </subcellularLocation>
</comment>
<evidence type="ECO:0000256" key="6">
    <source>
        <dbReference type="SAM" id="MobiDB-lite"/>
    </source>
</evidence>
<comment type="similarity">
    <text evidence="5">Belongs to the SAT4 family.</text>
</comment>
<comment type="caution">
    <text evidence="9">The sequence shown here is derived from an EMBL/GenBank/DDBJ whole genome shotgun (WGS) entry which is preliminary data.</text>
</comment>
<dbReference type="EMBL" id="JAZHXI010000005">
    <property type="protein sequence ID" value="KAL2071836.1"/>
    <property type="molecule type" value="Genomic_DNA"/>
</dbReference>
<evidence type="ECO:0000256" key="4">
    <source>
        <dbReference type="ARBA" id="ARBA00023136"/>
    </source>
</evidence>
<organism evidence="9 10">
    <name type="scientific">Oculimacula yallundae</name>
    <dbReference type="NCBI Taxonomy" id="86028"/>
    <lineage>
        <taxon>Eukaryota</taxon>
        <taxon>Fungi</taxon>
        <taxon>Dikarya</taxon>
        <taxon>Ascomycota</taxon>
        <taxon>Pezizomycotina</taxon>
        <taxon>Leotiomycetes</taxon>
        <taxon>Helotiales</taxon>
        <taxon>Ploettnerulaceae</taxon>
        <taxon>Oculimacula</taxon>
    </lineage>
</organism>
<dbReference type="PANTHER" id="PTHR33048:SF55">
    <property type="entry name" value="INTEGRAL MEMBRANE PROTEIN"/>
    <property type="match status" value="1"/>
</dbReference>
<keyword evidence="3 7" id="KW-1133">Transmembrane helix</keyword>
<feature type="transmembrane region" description="Helical" evidence="7">
    <location>
        <begin position="97"/>
        <end position="119"/>
    </location>
</feature>
<keyword evidence="2 7" id="KW-0812">Transmembrane</keyword>
<feature type="region of interest" description="Disordered" evidence="6">
    <location>
        <begin position="255"/>
        <end position="280"/>
    </location>
</feature>
<gene>
    <name evidence="9" type="ORF">VTL71DRAFT_13071</name>
</gene>
<accession>A0ABR4CRK2</accession>
<keyword evidence="10" id="KW-1185">Reference proteome</keyword>